<dbReference type="InterPro" id="IPR000504">
    <property type="entry name" value="RRM_dom"/>
</dbReference>
<feature type="domain" description="RRM" evidence="6">
    <location>
        <begin position="103"/>
        <end position="181"/>
    </location>
</feature>
<dbReference type="PROSITE" id="PS50102">
    <property type="entry name" value="RRM"/>
    <property type="match status" value="1"/>
</dbReference>
<keyword evidence="3" id="KW-0539">Nucleus</keyword>
<feature type="region of interest" description="Disordered" evidence="5">
    <location>
        <begin position="1"/>
        <end position="69"/>
    </location>
</feature>
<comment type="subcellular location">
    <subcellularLocation>
        <location evidence="1">Nucleus</location>
        <location evidence="1">Nucleolus</location>
    </subcellularLocation>
</comment>
<dbReference type="EMBL" id="GDJX01012829">
    <property type="protein sequence ID" value="JAT55107.1"/>
    <property type="molecule type" value="Transcribed_RNA"/>
</dbReference>
<dbReference type="Pfam" id="PF00076">
    <property type="entry name" value="RRM_1"/>
    <property type="match status" value="1"/>
</dbReference>
<name>A0A1D1YKC3_9ARAE</name>
<dbReference type="CDD" id="cd12307">
    <property type="entry name" value="RRM_NIFK_like"/>
    <property type="match status" value="1"/>
</dbReference>
<feature type="non-terminal residue" evidence="7">
    <location>
        <position position="1"/>
    </location>
</feature>
<evidence type="ECO:0000256" key="3">
    <source>
        <dbReference type="ARBA" id="ARBA00023242"/>
    </source>
</evidence>
<reference evidence="7" key="1">
    <citation type="submission" date="2015-07" db="EMBL/GenBank/DDBJ databases">
        <title>Transcriptome Assembly of Anthurium amnicola.</title>
        <authorList>
            <person name="Suzuki J."/>
        </authorList>
    </citation>
    <scope>NUCLEOTIDE SEQUENCE</scope>
</reference>
<sequence>QNPKPLRRPEARTRSELPPSTRDQSAAPRSAVHRHRFTCRAPRRLPEMGAKAKKKVPTKKPKTASSALAISHRQYESADFLPLEGGPGRKIPKLSEPAKETATVLYIGRIPHGFYEDQMEGFFKQFGKIKRLRLARNRKTGRSKHYGFIEFENPEVAKVVADEIHGYLLTEHQLQIYPIPPERVHPKLWKGVNRRYQPLNWREIERKRHNKERTIEEHQRLVERILKRDEKRRKRIEAAGIDYECPDFVGGSQPVRKKIRFDDDE</sequence>
<evidence type="ECO:0000256" key="5">
    <source>
        <dbReference type="SAM" id="MobiDB-lite"/>
    </source>
</evidence>
<dbReference type="SMART" id="SM00360">
    <property type="entry name" value="RRM"/>
    <property type="match status" value="1"/>
</dbReference>
<keyword evidence="2 4" id="KW-0694">RNA-binding</keyword>
<dbReference type="SUPFAM" id="SSF54928">
    <property type="entry name" value="RNA-binding domain, RBD"/>
    <property type="match status" value="1"/>
</dbReference>
<evidence type="ECO:0000313" key="7">
    <source>
        <dbReference type="EMBL" id="JAT55107.1"/>
    </source>
</evidence>
<dbReference type="GO" id="GO:0003723">
    <property type="term" value="F:RNA binding"/>
    <property type="evidence" value="ECO:0007669"/>
    <property type="project" value="UniProtKB-UniRule"/>
</dbReference>
<dbReference type="GO" id="GO:0005730">
    <property type="term" value="C:nucleolus"/>
    <property type="evidence" value="ECO:0007669"/>
    <property type="project" value="UniProtKB-SubCell"/>
</dbReference>
<evidence type="ECO:0000259" key="6">
    <source>
        <dbReference type="PROSITE" id="PS50102"/>
    </source>
</evidence>
<dbReference type="PANTHER" id="PTHR46754">
    <property type="entry name" value="MKI67 FHA DOMAIN-INTERACTING NUCLEOLAR PHOSPHOPROTEIN"/>
    <property type="match status" value="1"/>
</dbReference>
<dbReference type="AlphaFoldDB" id="A0A1D1YKC3"/>
<dbReference type="InterPro" id="IPR035979">
    <property type="entry name" value="RBD_domain_sf"/>
</dbReference>
<dbReference type="InterPro" id="IPR012677">
    <property type="entry name" value="Nucleotide-bd_a/b_plait_sf"/>
</dbReference>
<evidence type="ECO:0000256" key="1">
    <source>
        <dbReference type="ARBA" id="ARBA00004604"/>
    </source>
</evidence>
<evidence type="ECO:0000256" key="4">
    <source>
        <dbReference type="PROSITE-ProRule" id="PRU00176"/>
    </source>
</evidence>
<accession>A0A1D1YKC3</accession>
<proteinExistence type="predicted"/>
<protein>
    <submittedName>
        <fullName evidence="7">MKI67 FHA domain-interacting nucleolar phosphoprotein-like</fullName>
    </submittedName>
</protein>
<evidence type="ECO:0000256" key="2">
    <source>
        <dbReference type="ARBA" id="ARBA00022884"/>
    </source>
</evidence>
<feature type="compositionally biased region" description="Basic residues" evidence="5">
    <location>
        <begin position="51"/>
        <end position="62"/>
    </location>
</feature>
<organism evidence="7">
    <name type="scientific">Anthurium amnicola</name>
    <dbReference type="NCBI Taxonomy" id="1678845"/>
    <lineage>
        <taxon>Eukaryota</taxon>
        <taxon>Viridiplantae</taxon>
        <taxon>Streptophyta</taxon>
        <taxon>Embryophyta</taxon>
        <taxon>Tracheophyta</taxon>
        <taxon>Spermatophyta</taxon>
        <taxon>Magnoliopsida</taxon>
        <taxon>Liliopsida</taxon>
        <taxon>Araceae</taxon>
        <taxon>Pothoideae</taxon>
        <taxon>Potheae</taxon>
        <taxon>Anthurium</taxon>
    </lineage>
</organism>
<gene>
    <name evidence="7" type="primary">mki67ipl_2</name>
    <name evidence="7" type="ORF">g.51637</name>
</gene>
<feature type="compositionally biased region" description="Basic residues" evidence="5">
    <location>
        <begin position="31"/>
        <end position="43"/>
    </location>
</feature>
<dbReference type="Gene3D" id="3.30.70.330">
    <property type="match status" value="1"/>
</dbReference>